<sequence length="68" mass="7752">MADYLLLFQVSGRPNETAAVVLVRNWIRFALGNVKDVGNDEAGKEENDDYKKVWESVDRVPDEPIDSR</sequence>
<accession>A0A0C3PRV0</accession>
<dbReference type="Proteomes" id="UP000054248">
    <property type="component" value="Unassembled WGS sequence"/>
</dbReference>
<protein>
    <submittedName>
        <fullName evidence="1">Uncharacterized protein</fullName>
    </submittedName>
</protein>
<evidence type="ECO:0000313" key="1">
    <source>
        <dbReference type="EMBL" id="KIO17375.1"/>
    </source>
</evidence>
<proteinExistence type="predicted"/>
<dbReference type="EMBL" id="KN823391">
    <property type="protein sequence ID" value="KIO17375.1"/>
    <property type="molecule type" value="Genomic_DNA"/>
</dbReference>
<keyword evidence="2" id="KW-1185">Reference proteome</keyword>
<name>A0A0C3PRV0_9AGAM</name>
<gene>
    <name evidence="1" type="ORF">M407DRAFT_32955</name>
</gene>
<dbReference type="AlphaFoldDB" id="A0A0C3PRV0"/>
<evidence type="ECO:0000313" key="2">
    <source>
        <dbReference type="Proteomes" id="UP000054248"/>
    </source>
</evidence>
<organism evidence="1 2">
    <name type="scientific">Tulasnella calospora MUT 4182</name>
    <dbReference type="NCBI Taxonomy" id="1051891"/>
    <lineage>
        <taxon>Eukaryota</taxon>
        <taxon>Fungi</taxon>
        <taxon>Dikarya</taxon>
        <taxon>Basidiomycota</taxon>
        <taxon>Agaricomycotina</taxon>
        <taxon>Agaricomycetes</taxon>
        <taxon>Cantharellales</taxon>
        <taxon>Tulasnellaceae</taxon>
        <taxon>Tulasnella</taxon>
    </lineage>
</organism>
<reference evidence="1 2" key="1">
    <citation type="submission" date="2014-04" db="EMBL/GenBank/DDBJ databases">
        <authorList>
            <consortium name="DOE Joint Genome Institute"/>
            <person name="Kuo A."/>
            <person name="Girlanda M."/>
            <person name="Perotto S."/>
            <person name="Kohler A."/>
            <person name="Nagy L.G."/>
            <person name="Floudas D."/>
            <person name="Copeland A."/>
            <person name="Barry K.W."/>
            <person name="Cichocki N."/>
            <person name="Veneault-Fourrey C."/>
            <person name="LaButti K."/>
            <person name="Lindquist E.A."/>
            <person name="Lipzen A."/>
            <person name="Lundell T."/>
            <person name="Morin E."/>
            <person name="Murat C."/>
            <person name="Sun H."/>
            <person name="Tunlid A."/>
            <person name="Henrissat B."/>
            <person name="Grigoriev I.V."/>
            <person name="Hibbett D.S."/>
            <person name="Martin F."/>
            <person name="Nordberg H.P."/>
            <person name="Cantor M.N."/>
            <person name="Hua S.X."/>
        </authorList>
    </citation>
    <scope>NUCLEOTIDE SEQUENCE [LARGE SCALE GENOMIC DNA]</scope>
    <source>
        <strain evidence="1 2">MUT 4182</strain>
    </source>
</reference>
<reference evidence="2" key="2">
    <citation type="submission" date="2015-01" db="EMBL/GenBank/DDBJ databases">
        <title>Evolutionary Origins and Diversification of the Mycorrhizal Mutualists.</title>
        <authorList>
            <consortium name="DOE Joint Genome Institute"/>
            <consortium name="Mycorrhizal Genomics Consortium"/>
            <person name="Kohler A."/>
            <person name="Kuo A."/>
            <person name="Nagy L.G."/>
            <person name="Floudas D."/>
            <person name="Copeland A."/>
            <person name="Barry K.W."/>
            <person name="Cichocki N."/>
            <person name="Veneault-Fourrey C."/>
            <person name="LaButti K."/>
            <person name="Lindquist E.A."/>
            <person name="Lipzen A."/>
            <person name="Lundell T."/>
            <person name="Morin E."/>
            <person name="Murat C."/>
            <person name="Riley R."/>
            <person name="Ohm R."/>
            <person name="Sun H."/>
            <person name="Tunlid A."/>
            <person name="Henrissat B."/>
            <person name="Grigoriev I.V."/>
            <person name="Hibbett D.S."/>
            <person name="Martin F."/>
        </authorList>
    </citation>
    <scope>NUCLEOTIDE SEQUENCE [LARGE SCALE GENOMIC DNA]</scope>
    <source>
        <strain evidence="2">MUT 4182</strain>
    </source>
</reference>
<dbReference type="HOGENOM" id="CLU_2795826_0_0_1"/>